<protein>
    <submittedName>
        <fullName evidence="1">Heterokaryon incompatibility</fullName>
    </submittedName>
</protein>
<reference evidence="1 2" key="1">
    <citation type="journal article" date="2014" name="Proc. Natl. Acad. Sci. U.S.A.">
        <title>Trajectory and genomic determinants of fungal-pathogen speciation and host adaptation.</title>
        <authorList>
            <person name="Hu X."/>
            <person name="Xiao G."/>
            <person name="Zheng P."/>
            <person name="Shang Y."/>
            <person name="Su Y."/>
            <person name="Zhang X."/>
            <person name="Liu X."/>
            <person name="Zhan S."/>
            <person name="St Leger R.J."/>
            <person name="Wang C."/>
        </authorList>
    </citation>
    <scope>NUCLEOTIDE SEQUENCE [LARGE SCALE GENOMIC DNA]</scope>
    <source>
        <strain evidence="1 2">ARSEF 549</strain>
    </source>
</reference>
<dbReference type="AlphaFoldDB" id="A0A0B4F8H0"/>
<dbReference type="VEuPathDB" id="FungiDB:MAN_00009"/>
<organism evidence="1 2">
    <name type="scientific">Metarhizium anisopliae (strain ARSEF 549)</name>
    <dbReference type="NCBI Taxonomy" id="3151832"/>
    <lineage>
        <taxon>Eukaryota</taxon>
        <taxon>Fungi</taxon>
        <taxon>Dikarya</taxon>
        <taxon>Ascomycota</taxon>
        <taxon>Pezizomycotina</taxon>
        <taxon>Sordariomycetes</taxon>
        <taxon>Hypocreomycetidae</taxon>
        <taxon>Hypocreales</taxon>
        <taxon>Clavicipitaceae</taxon>
        <taxon>Metarhizium</taxon>
    </lineage>
</organism>
<dbReference type="EMBL" id="AZNF01000001">
    <property type="protein sequence ID" value="KID70410.1"/>
    <property type="molecule type" value="Genomic_DNA"/>
</dbReference>
<evidence type="ECO:0000313" key="2">
    <source>
        <dbReference type="Proteomes" id="UP000031186"/>
    </source>
</evidence>
<comment type="caution">
    <text evidence="1">The sequence shown here is derived from an EMBL/GenBank/DDBJ whole genome shotgun (WGS) entry which is preliminary data.</text>
</comment>
<proteinExistence type="predicted"/>
<evidence type="ECO:0000313" key="1">
    <source>
        <dbReference type="EMBL" id="KID70410.1"/>
    </source>
</evidence>
<name>A0A0B4F8H0_METAF</name>
<accession>A0A0B4F8H0</accession>
<feature type="non-terminal residue" evidence="1">
    <location>
        <position position="1"/>
    </location>
</feature>
<dbReference type="PANTHER" id="PTHR39596">
    <property type="match status" value="1"/>
</dbReference>
<dbReference type="Proteomes" id="UP000031186">
    <property type="component" value="Unassembled WGS sequence"/>
</dbReference>
<gene>
    <name evidence="1" type="ORF">MAN_00009</name>
</gene>
<sequence length="114" mass="12752">MQLHVQAWEPGTAFAAISHVWAQGLGNGSKTEVWTCQIDHIRNLVSKVFDSTPQDDWIDTLALLLELSLKQKATKLMFHVYSQAEHCIIIDRYLLKCNYSASSYTIAVGLRSGG</sequence>
<keyword evidence="2" id="KW-1185">Reference proteome</keyword>
<dbReference type="HOGENOM" id="CLU_2121634_0_0_1"/>
<dbReference type="PANTHER" id="PTHR39596:SF3">
    <property type="entry name" value="HETEROKARYON INCOMPATIBILITY DOMAIN-CONTAINING PROTEIN"/>
    <property type="match status" value="1"/>
</dbReference>